<feature type="compositionally biased region" description="Pro residues" evidence="1">
    <location>
        <begin position="1"/>
        <end position="14"/>
    </location>
</feature>
<feature type="compositionally biased region" description="Low complexity" evidence="1">
    <location>
        <begin position="243"/>
        <end position="262"/>
    </location>
</feature>
<sequence length="333" mass="35759">MASPNPLNPLPPSISKPLGGLPPAHPEDNPPPPRQLPSRKDDADFSQGDLHTPSSHHPAFRPFFTLIQDAHSSDYHHPTVHYIFADDDTDLITEAALRAMEAGQGSGSLRSSSNAHLRWQEEIGEDEETEAHTKVYSLSPPVAGVQEHYIVVDIQPSEFENTLNLPAESSKNINTGADPAHSPPTSPPSIATEVHGPTLATSPPTNYALKKPSRPFTIASAHSLSPSWQILNTRLCTAPTFDSSTNSPTTASSSANNRSSSPVGGLMLEIEGTSGVQFNSPVHRSPRDQHSLEEMMEQFEKRMKELRCIIAAGEVCAKGVGEAGDGAEARGPR</sequence>
<evidence type="ECO:0000313" key="2">
    <source>
        <dbReference type="EMBL" id="OAX81067.1"/>
    </source>
</evidence>
<feature type="region of interest" description="Disordered" evidence="1">
    <location>
        <begin position="1"/>
        <end position="58"/>
    </location>
</feature>
<dbReference type="EMBL" id="LGUA01000555">
    <property type="protein sequence ID" value="OAX81067.1"/>
    <property type="molecule type" value="Genomic_DNA"/>
</dbReference>
<name>A0A1B7NWS6_9EURO</name>
<dbReference type="Proteomes" id="UP000091918">
    <property type="component" value="Unassembled WGS sequence"/>
</dbReference>
<feature type="region of interest" description="Disordered" evidence="1">
    <location>
        <begin position="241"/>
        <end position="264"/>
    </location>
</feature>
<evidence type="ECO:0000256" key="1">
    <source>
        <dbReference type="SAM" id="MobiDB-lite"/>
    </source>
</evidence>
<dbReference type="AlphaFoldDB" id="A0A1B7NWS6"/>
<organism evidence="2 3">
    <name type="scientific">Emergomyces africanus</name>
    <dbReference type="NCBI Taxonomy" id="1955775"/>
    <lineage>
        <taxon>Eukaryota</taxon>
        <taxon>Fungi</taxon>
        <taxon>Dikarya</taxon>
        <taxon>Ascomycota</taxon>
        <taxon>Pezizomycotina</taxon>
        <taxon>Eurotiomycetes</taxon>
        <taxon>Eurotiomycetidae</taxon>
        <taxon>Onygenales</taxon>
        <taxon>Ajellomycetaceae</taxon>
        <taxon>Emergomyces</taxon>
    </lineage>
</organism>
<proteinExistence type="predicted"/>
<protein>
    <recommendedName>
        <fullName evidence="4">Anaphase-promoting complex subunit 11 RING-H2 finger domain-containing protein</fullName>
    </recommendedName>
</protein>
<gene>
    <name evidence="2" type="ORF">ACJ72_04598</name>
</gene>
<comment type="caution">
    <text evidence="2">The sequence shown here is derived from an EMBL/GenBank/DDBJ whole genome shotgun (WGS) entry which is preliminary data.</text>
</comment>
<evidence type="ECO:0000313" key="3">
    <source>
        <dbReference type="Proteomes" id="UP000091918"/>
    </source>
</evidence>
<reference evidence="2 3" key="1">
    <citation type="submission" date="2015-07" db="EMBL/GenBank/DDBJ databases">
        <title>Emmonsia species relationships and genome sequence.</title>
        <authorList>
            <person name="Cuomo C.A."/>
            <person name="Schwartz I.S."/>
            <person name="Kenyon C."/>
            <person name="de Hoog G.S."/>
            <person name="Govender N.P."/>
            <person name="Botha A."/>
            <person name="Moreno L."/>
            <person name="de Vries M."/>
            <person name="Munoz J.F."/>
            <person name="Stielow J.B."/>
        </authorList>
    </citation>
    <scope>NUCLEOTIDE SEQUENCE [LARGE SCALE GENOMIC DNA]</scope>
    <source>
        <strain evidence="2 3">CBS 136260</strain>
    </source>
</reference>
<accession>A0A1B7NWS6</accession>
<dbReference type="STRING" id="1658172.A0A1B7NWS6"/>
<dbReference type="OrthoDB" id="1681166at2759"/>
<feature type="region of interest" description="Disordered" evidence="1">
    <location>
        <begin position="168"/>
        <end position="196"/>
    </location>
</feature>
<evidence type="ECO:0008006" key="4">
    <source>
        <dbReference type="Google" id="ProtNLM"/>
    </source>
</evidence>
<keyword evidence="3" id="KW-1185">Reference proteome</keyword>